<gene>
    <name evidence="1" type="ORF">CPELLU_LOCUS1560</name>
</gene>
<dbReference type="AlphaFoldDB" id="A0A9N8Z8X7"/>
<dbReference type="OrthoDB" id="10044727at2759"/>
<keyword evidence="2" id="KW-1185">Reference proteome</keyword>
<evidence type="ECO:0000313" key="1">
    <source>
        <dbReference type="EMBL" id="CAG8481860.1"/>
    </source>
</evidence>
<evidence type="ECO:0000313" key="2">
    <source>
        <dbReference type="Proteomes" id="UP000789759"/>
    </source>
</evidence>
<dbReference type="EMBL" id="CAJVQA010000585">
    <property type="protein sequence ID" value="CAG8481860.1"/>
    <property type="molecule type" value="Genomic_DNA"/>
</dbReference>
<organism evidence="1 2">
    <name type="scientific">Cetraspora pellucida</name>
    <dbReference type="NCBI Taxonomy" id="1433469"/>
    <lineage>
        <taxon>Eukaryota</taxon>
        <taxon>Fungi</taxon>
        <taxon>Fungi incertae sedis</taxon>
        <taxon>Mucoromycota</taxon>
        <taxon>Glomeromycotina</taxon>
        <taxon>Glomeromycetes</taxon>
        <taxon>Diversisporales</taxon>
        <taxon>Gigasporaceae</taxon>
        <taxon>Cetraspora</taxon>
    </lineage>
</organism>
<sequence length="106" mass="12411">MASQPDFIVQKLAIVELIEGADNCNYTWAGLQQTVPYILDSVDIITIRKFAQKLWRYMELYHEGLTGKLAEYVCKKFKSHRRIPKNELALFIQENNDKAYNNNKRS</sequence>
<name>A0A9N8Z8X7_9GLOM</name>
<comment type="caution">
    <text evidence="1">The sequence shown here is derived from an EMBL/GenBank/DDBJ whole genome shotgun (WGS) entry which is preliminary data.</text>
</comment>
<protein>
    <submittedName>
        <fullName evidence="1">8005_t:CDS:1</fullName>
    </submittedName>
</protein>
<dbReference type="Proteomes" id="UP000789759">
    <property type="component" value="Unassembled WGS sequence"/>
</dbReference>
<accession>A0A9N8Z8X7</accession>
<proteinExistence type="predicted"/>
<reference evidence="1" key="1">
    <citation type="submission" date="2021-06" db="EMBL/GenBank/DDBJ databases">
        <authorList>
            <person name="Kallberg Y."/>
            <person name="Tangrot J."/>
            <person name="Rosling A."/>
        </authorList>
    </citation>
    <scope>NUCLEOTIDE SEQUENCE</scope>
    <source>
        <strain evidence="1">FL966</strain>
    </source>
</reference>